<dbReference type="STRING" id="402596.SAMN04489844_3327"/>
<dbReference type="FunFam" id="1.10.3470.10:FF:000001">
    <property type="entry name" value="Vitamin B12 ABC transporter permease BtuC"/>
    <property type="match status" value="1"/>
</dbReference>
<dbReference type="InterPro" id="IPR037294">
    <property type="entry name" value="ABC_BtuC-like"/>
</dbReference>
<sequence length="332" mass="33780">MVLALAWAASAVMSLAFGSERIPVAEVVSTVNDRFTGEQPGRWDIIVWELRVPRALMALVVGAGLAVAGAGMQTLVRNPLADPYLLGISSGASVGATAAITTGVLGGFGIYAVSTGALLGAVGSALLVYLVATAQGGLTPLRLVLTGVVLSSGLSAIASFLVFMADDARAANSVLFWMLGSVGGATWEKLWVPAVLVLLLSAAMMSMHRWLDALAAGPETAAALGVNVAALRTTLFVGLAVLVGVLVAVSGGIGFVGLIVPHAARLVVGARHRVVIPVAALGGGVFLLWVDVLARLAVRPQEIPLGVVTGVVGAPLFLLLMGRGTYTYGGER</sequence>
<dbReference type="EMBL" id="FNRT01000002">
    <property type="protein sequence ID" value="SEC95177.1"/>
    <property type="molecule type" value="Genomic_DNA"/>
</dbReference>
<feature type="transmembrane region" description="Helical" evidence="8">
    <location>
        <begin position="303"/>
        <end position="322"/>
    </location>
</feature>
<dbReference type="Pfam" id="PF01032">
    <property type="entry name" value="FecCD"/>
    <property type="match status" value="1"/>
</dbReference>
<dbReference type="Gene3D" id="1.10.3470.10">
    <property type="entry name" value="ABC transporter involved in vitamin B12 uptake, BtuC"/>
    <property type="match status" value="1"/>
</dbReference>
<evidence type="ECO:0000313" key="10">
    <source>
        <dbReference type="Proteomes" id="UP000198742"/>
    </source>
</evidence>
<name>A0A1H4WPE3_9ACTN</name>
<dbReference type="PANTHER" id="PTHR30472">
    <property type="entry name" value="FERRIC ENTEROBACTIN TRANSPORT SYSTEM PERMEASE PROTEIN"/>
    <property type="match status" value="1"/>
</dbReference>
<comment type="similarity">
    <text evidence="2">Belongs to the binding-protein-dependent transport system permease family. FecCD subfamily.</text>
</comment>
<feature type="transmembrane region" description="Helical" evidence="8">
    <location>
        <begin position="52"/>
        <end position="72"/>
    </location>
</feature>
<feature type="transmembrane region" description="Helical" evidence="8">
    <location>
        <begin position="84"/>
        <end position="104"/>
    </location>
</feature>
<keyword evidence="3" id="KW-0813">Transport</keyword>
<evidence type="ECO:0000256" key="3">
    <source>
        <dbReference type="ARBA" id="ARBA00022448"/>
    </source>
</evidence>
<evidence type="ECO:0000256" key="6">
    <source>
        <dbReference type="ARBA" id="ARBA00022989"/>
    </source>
</evidence>
<comment type="subcellular location">
    <subcellularLocation>
        <location evidence="1">Cell membrane</location>
        <topology evidence="1">Multi-pass membrane protein</topology>
    </subcellularLocation>
</comment>
<proteinExistence type="inferred from homology"/>
<evidence type="ECO:0000256" key="2">
    <source>
        <dbReference type="ARBA" id="ARBA00007935"/>
    </source>
</evidence>
<evidence type="ECO:0000256" key="8">
    <source>
        <dbReference type="SAM" id="Phobius"/>
    </source>
</evidence>
<reference evidence="10" key="1">
    <citation type="submission" date="2016-10" db="EMBL/GenBank/DDBJ databases">
        <authorList>
            <person name="Varghese N."/>
            <person name="Submissions S."/>
        </authorList>
    </citation>
    <scope>NUCLEOTIDE SEQUENCE [LARGE SCALE GENOMIC DNA]</scope>
    <source>
        <strain evidence="10">DSM 22017</strain>
    </source>
</reference>
<dbReference type="GO" id="GO:0033214">
    <property type="term" value="P:siderophore-iron import into cell"/>
    <property type="evidence" value="ECO:0007669"/>
    <property type="project" value="TreeGrafter"/>
</dbReference>
<evidence type="ECO:0000313" key="9">
    <source>
        <dbReference type="EMBL" id="SEC95177.1"/>
    </source>
</evidence>
<evidence type="ECO:0000256" key="1">
    <source>
        <dbReference type="ARBA" id="ARBA00004651"/>
    </source>
</evidence>
<keyword evidence="4" id="KW-1003">Cell membrane</keyword>
<dbReference type="GO" id="GO:0022857">
    <property type="term" value="F:transmembrane transporter activity"/>
    <property type="evidence" value="ECO:0007669"/>
    <property type="project" value="InterPro"/>
</dbReference>
<evidence type="ECO:0000256" key="7">
    <source>
        <dbReference type="ARBA" id="ARBA00023136"/>
    </source>
</evidence>
<keyword evidence="10" id="KW-1185">Reference proteome</keyword>
<dbReference type="InterPro" id="IPR000522">
    <property type="entry name" value="ABC_transptr_permease_BtuC"/>
</dbReference>
<dbReference type="SUPFAM" id="SSF81345">
    <property type="entry name" value="ABC transporter involved in vitamin B12 uptake, BtuC"/>
    <property type="match status" value="1"/>
</dbReference>
<dbReference type="AlphaFoldDB" id="A0A1H4WPE3"/>
<protein>
    <submittedName>
        <fullName evidence="9">Iron complex transport system permease protein</fullName>
    </submittedName>
</protein>
<accession>A0A1H4WPE3</accession>
<evidence type="ECO:0000256" key="5">
    <source>
        <dbReference type="ARBA" id="ARBA00022692"/>
    </source>
</evidence>
<evidence type="ECO:0000256" key="4">
    <source>
        <dbReference type="ARBA" id="ARBA00022475"/>
    </source>
</evidence>
<organism evidence="9 10">
    <name type="scientific">Nocardioides exalbidus</name>
    <dbReference type="NCBI Taxonomy" id="402596"/>
    <lineage>
        <taxon>Bacteria</taxon>
        <taxon>Bacillati</taxon>
        <taxon>Actinomycetota</taxon>
        <taxon>Actinomycetes</taxon>
        <taxon>Propionibacteriales</taxon>
        <taxon>Nocardioidaceae</taxon>
        <taxon>Nocardioides</taxon>
    </lineage>
</organism>
<feature type="transmembrane region" description="Helical" evidence="8">
    <location>
        <begin position="236"/>
        <end position="262"/>
    </location>
</feature>
<dbReference type="PANTHER" id="PTHR30472:SF67">
    <property type="entry name" value="PERMEASE OF ABC TRANSPORTER-RELATED"/>
    <property type="match status" value="1"/>
</dbReference>
<keyword evidence="6 8" id="KW-1133">Transmembrane helix</keyword>
<feature type="transmembrane region" description="Helical" evidence="8">
    <location>
        <begin position="110"/>
        <end position="131"/>
    </location>
</feature>
<gene>
    <name evidence="9" type="ORF">SAMN04489844_3327</name>
</gene>
<keyword evidence="7 8" id="KW-0472">Membrane</keyword>
<feature type="transmembrane region" description="Helical" evidence="8">
    <location>
        <begin position="143"/>
        <end position="163"/>
    </location>
</feature>
<dbReference type="CDD" id="cd06550">
    <property type="entry name" value="TM_ABC_iron-siderophores_like"/>
    <property type="match status" value="1"/>
</dbReference>
<keyword evidence="5 8" id="KW-0812">Transmembrane</keyword>
<feature type="transmembrane region" description="Helical" evidence="8">
    <location>
        <begin position="274"/>
        <end position="297"/>
    </location>
</feature>
<dbReference type="GO" id="GO:0005886">
    <property type="term" value="C:plasma membrane"/>
    <property type="evidence" value="ECO:0007669"/>
    <property type="project" value="UniProtKB-SubCell"/>
</dbReference>
<feature type="transmembrane region" description="Helical" evidence="8">
    <location>
        <begin position="175"/>
        <end position="199"/>
    </location>
</feature>
<dbReference type="Proteomes" id="UP000198742">
    <property type="component" value="Unassembled WGS sequence"/>
</dbReference>